<evidence type="ECO:0000313" key="4">
    <source>
        <dbReference type="Proteomes" id="UP001209570"/>
    </source>
</evidence>
<dbReference type="Gene3D" id="3.40.390.10">
    <property type="entry name" value="Collagenase (Catalytic Domain)"/>
    <property type="match status" value="1"/>
</dbReference>
<accession>A0AAD5L4C5</accession>
<dbReference type="SUPFAM" id="SSF55486">
    <property type="entry name" value="Metalloproteases ('zincins'), catalytic domain"/>
    <property type="match status" value="1"/>
</dbReference>
<dbReference type="PANTHER" id="PTHR11733">
    <property type="entry name" value="ZINC METALLOPROTEASE FAMILY M13 NEPRILYSIN-RELATED"/>
    <property type="match status" value="1"/>
</dbReference>
<gene>
    <name evidence="3" type="ORF">P43SY_010478</name>
</gene>
<keyword evidence="1" id="KW-0732">Signal</keyword>
<feature type="chain" id="PRO_5041928443" description="Peptidase M13 N-terminal domain-containing protein" evidence="1">
    <location>
        <begin position="22"/>
        <end position="89"/>
    </location>
</feature>
<proteinExistence type="predicted"/>
<comment type="caution">
    <text evidence="3">The sequence shown here is derived from an EMBL/GenBank/DDBJ whole genome shotgun (WGS) entry which is preliminary data.</text>
</comment>
<dbReference type="PANTHER" id="PTHR11733:SF167">
    <property type="entry name" value="FI17812P1-RELATED"/>
    <property type="match status" value="1"/>
</dbReference>
<dbReference type="Proteomes" id="UP001209570">
    <property type="component" value="Unassembled WGS sequence"/>
</dbReference>
<keyword evidence="4" id="KW-1185">Reference proteome</keyword>
<feature type="domain" description="Peptidase M13 N-terminal" evidence="2">
    <location>
        <begin position="37"/>
        <end position="83"/>
    </location>
</feature>
<dbReference type="InterPro" id="IPR000718">
    <property type="entry name" value="Peptidase_M13"/>
</dbReference>
<protein>
    <recommendedName>
        <fullName evidence="2">Peptidase M13 N-terminal domain-containing protein</fullName>
    </recommendedName>
</protein>
<evidence type="ECO:0000256" key="1">
    <source>
        <dbReference type="SAM" id="SignalP"/>
    </source>
</evidence>
<dbReference type="InterPro" id="IPR024079">
    <property type="entry name" value="MetalloPept_cat_dom_sf"/>
</dbReference>
<reference evidence="3" key="1">
    <citation type="submission" date="2021-12" db="EMBL/GenBank/DDBJ databases">
        <title>Prjna785345.</title>
        <authorList>
            <person name="Rujirawat T."/>
            <person name="Krajaejun T."/>
        </authorList>
    </citation>
    <scope>NUCLEOTIDE SEQUENCE</scope>
    <source>
        <strain evidence="3">Pi057C3</strain>
    </source>
</reference>
<dbReference type="EMBL" id="JAKCXM010005270">
    <property type="protein sequence ID" value="KAJ0389009.1"/>
    <property type="molecule type" value="Genomic_DNA"/>
</dbReference>
<dbReference type="GO" id="GO:0004222">
    <property type="term" value="F:metalloendopeptidase activity"/>
    <property type="evidence" value="ECO:0007669"/>
    <property type="project" value="InterPro"/>
</dbReference>
<feature type="signal peptide" evidence="1">
    <location>
        <begin position="1"/>
        <end position="21"/>
    </location>
</feature>
<dbReference type="GO" id="GO:0016485">
    <property type="term" value="P:protein processing"/>
    <property type="evidence" value="ECO:0007669"/>
    <property type="project" value="TreeGrafter"/>
</dbReference>
<organism evidence="3 4">
    <name type="scientific">Pythium insidiosum</name>
    <name type="common">Pythiosis disease agent</name>
    <dbReference type="NCBI Taxonomy" id="114742"/>
    <lineage>
        <taxon>Eukaryota</taxon>
        <taxon>Sar</taxon>
        <taxon>Stramenopiles</taxon>
        <taxon>Oomycota</taxon>
        <taxon>Peronosporomycetes</taxon>
        <taxon>Pythiales</taxon>
        <taxon>Pythiaceae</taxon>
        <taxon>Pythium</taxon>
    </lineage>
</organism>
<name>A0AAD5L4C5_PYTIN</name>
<evidence type="ECO:0000259" key="2">
    <source>
        <dbReference type="Pfam" id="PF05649"/>
    </source>
</evidence>
<evidence type="ECO:0000313" key="3">
    <source>
        <dbReference type="EMBL" id="KAJ0389009.1"/>
    </source>
</evidence>
<dbReference type="Pfam" id="PF05649">
    <property type="entry name" value="Peptidase_M13_N"/>
    <property type="match status" value="1"/>
</dbReference>
<sequence length="89" mass="9720">MKVFVSASIALAALAVVPTQAELPASVLELMDRDVNPCDDFYQYSCGAWLNKTSIPEEDTSVDVSFSAISKRNEGVIMDIVKEGRPIVR</sequence>
<dbReference type="AlphaFoldDB" id="A0AAD5L4C5"/>
<dbReference type="GO" id="GO:0005886">
    <property type="term" value="C:plasma membrane"/>
    <property type="evidence" value="ECO:0007669"/>
    <property type="project" value="TreeGrafter"/>
</dbReference>
<dbReference type="PROSITE" id="PS51885">
    <property type="entry name" value="NEPRILYSIN"/>
    <property type="match status" value="1"/>
</dbReference>
<dbReference type="InterPro" id="IPR008753">
    <property type="entry name" value="Peptidase_M13_N"/>
</dbReference>